<gene>
    <name evidence="4" type="ORF">GCM10020369_33680</name>
</gene>
<reference evidence="5" key="1">
    <citation type="journal article" date="2019" name="Int. J. Syst. Evol. Microbiol.">
        <title>The Global Catalogue of Microorganisms (GCM) 10K type strain sequencing project: providing services to taxonomists for standard genome sequencing and annotation.</title>
        <authorList>
            <consortium name="The Broad Institute Genomics Platform"/>
            <consortium name="The Broad Institute Genome Sequencing Center for Infectious Disease"/>
            <person name="Wu L."/>
            <person name="Ma J."/>
        </authorList>
    </citation>
    <scope>NUCLEOTIDE SEQUENCE [LARGE SCALE GENOMIC DNA]</scope>
    <source>
        <strain evidence="5">JCM 9458</strain>
    </source>
</reference>
<organism evidence="4 5">
    <name type="scientific">Cryptosporangium minutisporangium</name>
    <dbReference type="NCBI Taxonomy" id="113569"/>
    <lineage>
        <taxon>Bacteria</taxon>
        <taxon>Bacillati</taxon>
        <taxon>Actinomycetota</taxon>
        <taxon>Actinomycetes</taxon>
        <taxon>Cryptosporangiales</taxon>
        <taxon>Cryptosporangiaceae</taxon>
        <taxon>Cryptosporangium</taxon>
    </lineage>
</organism>
<dbReference type="PANTHER" id="PTHR43674">
    <property type="entry name" value="NITRILASE C965.09-RELATED"/>
    <property type="match status" value="1"/>
</dbReference>
<evidence type="ECO:0000313" key="4">
    <source>
        <dbReference type="EMBL" id="GAA3388249.1"/>
    </source>
</evidence>
<dbReference type="Pfam" id="PF00795">
    <property type="entry name" value="CN_hydrolase"/>
    <property type="match status" value="1"/>
</dbReference>
<dbReference type="RefSeq" id="WP_345729059.1">
    <property type="nucleotide sequence ID" value="NZ_BAAAYN010000023.1"/>
</dbReference>
<keyword evidence="2" id="KW-0378">Hydrolase</keyword>
<evidence type="ECO:0000259" key="3">
    <source>
        <dbReference type="PROSITE" id="PS50263"/>
    </source>
</evidence>
<evidence type="ECO:0000256" key="1">
    <source>
        <dbReference type="ARBA" id="ARBA00010613"/>
    </source>
</evidence>
<feature type="domain" description="CN hydrolase" evidence="3">
    <location>
        <begin position="2"/>
        <end position="242"/>
    </location>
</feature>
<name>A0ABP6SY01_9ACTN</name>
<dbReference type="Gene3D" id="3.60.110.10">
    <property type="entry name" value="Carbon-nitrogen hydrolase"/>
    <property type="match status" value="1"/>
</dbReference>
<proteinExistence type="inferred from homology"/>
<accession>A0ABP6SY01</accession>
<dbReference type="Proteomes" id="UP001501676">
    <property type="component" value="Unassembled WGS sequence"/>
</dbReference>
<dbReference type="EMBL" id="BAAAYN010000023">
    <property type="protein sequence ID" value="GAA3388249.1"/>
    <property type="molecule type" value="Genomic_DNA"/>
</dbReference>
<dbReference type="SUPFAM" id="SSF56317">
    <property type="entry name" value="Carbon-nitrogen hydrolase"/>
    <property type="match status" value="1"/>
</dbReference>
<dbReference type="InterPro" id="IPR003010">
    <property type="entry name" value="C-N_Hydrolase"/>
</dbReference>
<sequence>MIRVVCAQVAPEIGDLRHNAAMSAAAVSSAAADGADLIVLPELVTSGYLFSSTDEARAAALDPGSPLLAAWGRAAGDAVVVGGFCEAGEDSAVYNSAAVVDRSGVLAVYRKTHLWDAERTVFSPGTAAPPVLDTRAGRIGVLICYDMEFPEMTRGLALAGADLLAVPTNWPLVPRPSGERPPEVVTAMAAARANRVYLACCDRTGTERGQAWTEGTAIVDPDGWVVASAGPGVASALASCDLGAARRKTISAVNHVLADRRTDVYDQF</sequence>
<comment type="caution">
    <text evidence="4">The sequence shown here is derived from an EMBL/GenBank/DDBJ whole genome shotgun (WGS) entry which is preliminary data.</text>
</comment>
<dbReference type="PANTHER" id="PTHR43674:SF2">
    <property type="entry name" value="BETA-UREIDOPROPIONASE"/>
    <property type="match status" value="1"/>
</dbReference>
<dbReference type="InterPro" id="IPR050345">
    <property type="entry name" value="Aliph_Amidase/BUP"/>
</dbReference>
<dbReference type="PROSITE" id="PS01227">
    <property type="entry name" value="UPF0012"/>
    <property type="match status" value="1"/>
</dbReference>
<comment type="similarity">
    <text evidence="1">Belongs to the carbon-nitrogen hydrolase superfamily. NIT1/NIT2 family.</text>
</comment>
<evidence type="ECO:0000313" key="5">
    <source>
        <dbReference type="Proteomes" id="UP001501676"/>
    </source>
</evidence>
<keyword evidence="5" id="KW-1185">Reference proteome</keyword>
<dbReference type="PROSITE" id="PS50263">
    <property type="entry name" value="CN_HYDROLASE"/>
    <property type="match status" value="1"/>
</dbReference>
<dbReference type="InterPro" id="IPR036526">
    <property type="entry name" value="C-N_Hydrolase_sf"/>
</dbReference>
<evidence type="ECO:0000256" key="2">
    <source>
        <dbReference type="ARBA" id="ARBA00022801"/>
    </source>
</evidence>
<protein>
    <submittedName>
        <fullName evidence="4">Nitrilase family protein</fullName>
    </submittedName>
</protein>
<dbReference type="InterPro" id="IPR001110">
    <property type="entry name" value="UPF0012_CS"/>
</dbReference>